<comment type="caution">
    <text evidence="11">The sequence shown here is derived from an EMBL/GenBank/DDBJ whole genome shotgun (WGS) entry which is preliminary data.</text>
</comment>
<keyword evidence="4 10" id="KW-0745">Spermidine biosynthesis</keyword>
<keyword evidence="7 10" id="KW-0456">Lyase</keyword>
<evidence type="ECO:0000256" key="7">
    <source>
        <dbReference type="ARBA" id="ARBA00023239"/>
    </source>
</evidence>
<organism evidence="11 12">
    <name type="scientific">Saccharothrix xinjiangensis</name>
    <dbReference type="NCBI Taxonomy" id="204798"/>
    <lineage>
        <taxon>Bacteria</taxon>
        <taxon>Bacillati</taxon>
        <taxon>Actinomycetota</taxon>
        <taxon>Actinomycetes</taxon>
        <taxon>Pseudonocardiales</taxon>
        <taxon>Pseudonocardiaceae</taxon>
        <taxon>Saccharothrix</taxon>
    </lineage>
</organism>
<keyword evidence="8 10" id="KW-0704">Schiff base</keyword>
<feature type="chain" id="PRO_5044944198" description="S-adenosylmethionine decarboxylase alpha chain" evidence="10">
    <location>
        <begin position="70"/>
        <end position="132"/>
    </location>
</feature>
<protein>
    <recommendedName>
        <fullName evidence="10">S-adenosylmethionine decarboxylase proenzyme</fullName>
        <shortName evidence="10">AdoMetDC</shortName>
        <shortName evidence="10">SAMDC</shortName>
        <ecNumber evidence="10">4.1.1.50</ecNumber>
    </recommendedName>
    <component>
        <recommendedName>
            <fullName evidence="10">S-adenosylmethionine decarboxylase beta chain</fullName>
        </recommendedName>
    </component>
    <component>
        <recommendedName>
            <fullName evidence="10">S-adenosylmethionine decarboxylase alpha chain</fullName>
        </recommendedName>
    </component>
</protein>
<dbReference type="Gene3D" id="3.60.90.10">
    <property type="entry name" value="S-adenosylmethionine decarboxylase"/>
    <property type="match status" value="1"/>
</dbReference>
<dbReference type="PANTHER" id="PTHR33866:SF2">
    <property type="entry name" value="S-ADENOSYLMETHIONINE DECARBOXYLASE PROENZYME"/>
    <property type="match status" value="1"/>
</dbReference>
<evidence type="ECO:0000256" key="4">
    <source>
        <dbReference type="ARBA" id="ARBA00023066"/>
    </source>
</evidence>
<evidence type="ECO:0000313" key="12">
    <source>
        <dbReference type="Proteomes" id="UP001595833"/>
    </source>
</evidence>
<keyword evidence="12" id="KW-1185">Reference proteome</keyword>
<evidence type="ECO:0000256" key="1">
    <source>
        <dbReference type="ARBA" id="ARBA00022691"/>
    </source>
</evidence>
<dbReference type="InterPro" id="IPR016067">
    <property type="entry name" value="S-AdoMet_deCO2ase_core"/>
</dbReference>
<dbReference type="GO" id="GO:0004014">
    <property type="term" value="F:adenosylmethionine decarboxylase activity"/>
    <property type="evidence" value="ECO:0007669"/>
    <property type="project" value="UniProtKB-EC"/>
</dbReference>
<accession>A0ABV9YC38</accession>
<comment type="catalytic activity">
    <reaction evidence="10">
        <text>S-adenosyl-L-methionine + H(+) = S-adenosyl 3-(methylsulfanyl)propylamine + CO2</text>
        <dbReference type="Rhea" id="RHEA:15981"/>
        <dbReference type="ChEBI" id="CHEBI:15378"/>
        <dbReference type="ChEBI" id="CHEBI:16526"/>
        <dbReference type="ChEBI" id="CHEBI:57443"/>
        <dbReference type="ChEBI" id="CHEBI:59789"/>
        <dbReference type="EC" id="4.1.1.50"/>
    </reaction>
</comment>
<evidence type="ECO:0000256" key="6">
    <source>
        <dbReference type="ARBA" id="ARBA00023145"/>
    </source>
</evidence>
<name>A0ABV9YC38_9PSEU</name>
<evidence type="ECO:0000256" key="2">
    <source>
        <dbReference type="ARBA" id="ARBA00022793"/>
    </source>
</evidence>
<gene>
    <name evidence="11" type="primary">speD</name>
    <name evidence="10" type="synonym">speH</name>
    <name evidence="11" type="ORF">ACFPFM_31170</name>
</gene>
<evidence type="ECO:0000256" key="8">
    <source>
        <dbReference type="ARBA" id="ARBA00023270"/>
    </source>
</evidence>
<feature type="active site" description="Proton acceptor; for processing activity" evidence="10">
    <location>
        <position position="75"/>
    </location>
</feature>
<feature type="modified residue" description="Pyruvic acid (Ser); by autocatalysis" evidence="10">
    <location>
        <position position="70"/>
    </location>
</feature>
<keyword evidence="5 10" id="KW-0620">Polyamine biosynthesis</keyword>
<comment type="function">
    <text evidence="10">Catalyzes the decarboxylation of S-adenosylmethionine to S-adenosylmethioninamine (dcAdoMet), the propylamine donor required for the synthesis of the polyamines spermine and spermidine from the diamine putrescine.</text>
</comment>
<dbReference type="Proteomes" id="UP001595833">
    <property type="component" value="Unassembled WGS sequence"/>
</dbReference>
<feature type="chain" id="PRO_5044944199" description="S-adenosylmethionine decarboxylase beta chain" evidence="10">
    <location>
        <begin position="1"/>
        <end position="69"/>
    </location>
</feature>
<keyword evidence="3 10" id="KW-0068">Autocatalytic cleavage</keyword>
<comment type="pathway">
    <text evidence="10">Amine and polyamine biosynthesis; S-adenosylmethioninamine biosynthesis; S-adenosylmethioninamine from S-adenosyl-L-methionine: step 1/1.</text>
</comment>
<evidence type="ECO:0000256" key="10">
    <source>
        <dbReference type="HAMAP-Rule" id="MF_00464"/>
    </source>
</evidence>
<dbReference type="EMBL" id="JBHSJB010000031">
    <property type="protein sequence ID" value="MFC5058196.1"/>
    <property type="molecule type" value="Genomic_DNA"/>
</dbReference>
<evidence type="ECO:0000256" key="3">
    <source>
        <dbReference type="ARBA" id="ARBA00022813"/>
    </source>
</evidence>
<evidence type="ECO:0000313" key="11">
    <source>
        <dbReference type="EMBL" id="MFC5058196.1"/>
    </source>
</evidence>
<sequence>MRDGTGVHHFAGRHVFAELTGVVAGRLDDEAFLRRTLAEALSLAGATVCGLDSHRFEPQGVTVLALLAESHASLHTYPEFGAAFVDVFTCGSRADPESAVRLLAGALDASIERLRAVRRGLRTAPALADPLT</sequence>
<comment type="subunit">
    <text evidence="10">Heterotetramer of two alpha and two beta chains arranged as a dimer of alpha/beta heterodimers.</text>
</comment>
<dbReference type="PANTHER" id="PTHR33866">
    <property type="entry name" value="S-ADENOSYLMETHIONINE DECARBOXYLASE PROENZYME"/>
    <property type="match status" value="1"/>
</dbReference>
<keyword evidence="9 10" id="KW-0670">Pyruvate</keyword>
<dbReference type="EC" id="4.1.1.50" evidence="10"/>
<feature type="active site" description="Proton donor; for catalytic activity" evidence="10">
    <location>
        <position position="90"/>
    </location>
</feature>
<dbReference type="Pfam" id="PF02675">
    <property type="entry name" value="AdoMet_dc"/>
    <property type="match status" value="1"/>
</dbReference>
<dbReference type="InterPro" id="IPR003826">
    <property type="entry name" value="AdoMetDC_fam_prok"/>
</dbReference>
<dbReference type="RefSeq" id="WP_344037810.1">
    <property type="nucleotide sequence ID" value="NZ_BAAAKE010000008.1"/>
</dbReference>
<dbReference type="NCBIfam" id="TIGR03330">
    <property type="entry name" value="SAM_DCase_Bsu"/>
    <property type="match status" value="1"/>
</dbReference>
<keyword evidence="2 10" id="KW-0210">Decarboxylase</keyword>
<reference evidence="12" key="1">
    <citation type="journal article" date="2019" name="Int. J. Syst. Evol. Microbiol.">
        <title>The Global Catalogue of Microorganisms (GCM) 10K type strain sequencing project: providing services to taxonomists for standard genome sequencing and annotation.</title>
        <authorList>
            <consortium name="The Broad Institute Genomics Platform"/>
            <consortium name="The Broad Institute Genome Sequencing Center for Infectious Disease"/>
            <person name="Wu L."/>
            <person name="Ma J."/>
        </authorList>
    </citation>
    <scope>NUCLEOTIDE SEQUENCE [LARGE SCALE GENOMIC DNA]</scope>
    <source>
        <strain evidence="12">KCTC 12848</strain>
    </source>
</reference>
<dbReference type="SUPFAM" id="SSF56276">
    <property type="entry name" value="S-adenosylmethionine decarboxylase"/>
    <property type="match status" value="1"/>
</dbReference>
<evidence type="ECO:0000256" key="9">
    <source>
        <dbReference type="ARBA" id="ARBA00023317"/>
    </source>
</evidence>
<dbReference type="HAMAP" id="MF_00464">
    <property type="entry name" value="AdoMetDC_1"/>
    <property type="match status" value="1"/>
</dbReference>
<dbReference type="InterPro" id="IPR017716">
    <property type="entry name" value="S-AdoMet_deCOase_pro-enz"/>
</dbReference>
<feature type="site" description="Cleavage (non-hydrolytic); by autolysis" evidence="10">
    <location>
        <begin position="69"/>
        <end position="70"/>
    </location>
</feature>
<keyword evidence="1 10" id="KW-0949">S-adenosyl-L-methionine</keyword>
<comment type="similarity">
    <text evidence="10">Belongs to the prokaryotic AdoMetDC family. Type 1 subfamily.</text>
</comment>
<feature type="active site" description="Schiff-base intermediate with substrate; via pyruvic acid" evidence="10">
    <location>
        <position position="70"/>
    </location>
</feature>
<comment type="cofactor">
    <cofactor evidence="10">
        <name>pyruvate</name>
        <dbReference type="ChEBI" id="CHEBI:15361"/>
    </cofactor>
    <text evidence="10">Binds 1 pyruvoyl group covalently per subunit.</text>
</comment>
<proteinExistence type="inferred from homology"/>
<keyword evidence="6 10" id="KW-0865">Zymogen</keyword>
<evidence type="ECO:0000256" key="5">
    <source>
        <dbReference type="ARBA" id="ARBA00023115"/>
    </source>
</evidence>
<comment type="PTM">
    <text evidence="10">Is synthesized initially as an inactive proenzyme. Formation of the active enzyme involves a self-maturation process in which the active site pyruvoyl group is generated from an internal serine residue via an autocatalytic post-translational modification. Two non-identical subunits are generated from the proenzyme in this reaction, and the pyruvate is formed at the N-terminus of the alpha chain, which is derived from the carboxyl end of the proenzyme. The post-translation cleavage follows an unusual pathway, termed non-hydrolytic serinolysis, in which the side chain hydroxyl group of the serine supplies its oxygen atom to form the C-terminus of the beta chain, while the remainder of the serine residue undergoes an oxidative deamination to produce ammonia and the pyruvoyl group blocking the N-terminus of the alpha chain.</text>
</comment>